<sequence>MIGRIIRHPGTYWSVPSQLRNMRTILKKSKRSQKITQEHGHISQTTYSHSRKNLSLLGQASSHVESAHSYIRSFINNSNGELSTVFQNFKTAIDIELKNIHHIMGKERLRKLTDVSPPFKQLLGTISIKAIKIIEDQFQKLKHQPNLQPCSKTLTNGMGFYCSHEIEKLLNTKAYIES</sequence>
<dbReference type="OrthoDB" id="2437251at2759"/>
<name>A0A9Q3E939_9BASI</name>
<evidence type="ECO:0000313" key="1">
    <source>
        <dbReference type="EMBL" id="MBW0517049.1"/>
    </source>
</evidence>
<gene>
    <name evidence="1" type="ORF">O181_056764</name>
</gene>
<comment type="caution">
    <text evidence="1">The sequence shown here is derived from an EMBL/GenBank/DDBJ whole genome shotgun (WGS) entry which is preliminary data.</text>
</comment>
<organism evidence="1 2">
    <name type="scientific">Austropuccinia psidii MF-1</name>
    <dbReference type="NCBI Taxonomy" id="1389203"/>
    <lineage>
        <taxon>Eukaryota</taxon>
        <taxon>Fungi</taxon>
        <taxon>Dikarya</taxon>
        <taxon>Basidiomycota</taxon>
        <taxon>Pucciniomycotina</taxon>
        <taxon>Pucciniomycetes</taxon>
        <taxon>Pucciniales</taxon>
        <taxon>Sphaerophragmiaceae</taxon>
        <taxon>Austropuccinia</taxon>
    </lineage>
</organism>
<protein>
    <submittedName>
        <fullName evidence="1">Uncharacterized protein</fullName>
    </submittedName>
</protein>
<dbReference type="EMBL" id="AVOT02025648">
    <property type="protein sequence ID" value="MBW0517049.1"/>
    <property type="molecule type" value="Genomic_DNA"/>
</dbReference>
<keyword evidence="2" id="KW-1185">Reference proteome</keyword>
<dbReference type="AlphaFoldDB" id="A0A9Q3E939"/>
<dbReference type="Proteomes" id="UP000765509">
    <property type="component" value="Unassembled WGS sequence"/>
</dbReference>
<accession>A0A9Q3E939</accession>
<evidence type="ECO:0000313" key="2">
    <source>
        <dbReference type="Proteomes" id="UP000765509"/>
    </source>
</evidence>
<proteinExistence type="predicted"/>
<reference evidence="1" key="1">
    <citation type="submission" date="2021-03" db="EMBL/GenBank/DDBJ databases">
        <title>Draft genome sequence of rust myrtle Austropuccinia psidii MF-1, a brazilian biotype.</title>
        <authorList>
            <person name="Quecine M.C."/>
            <person name="Pachon D.M.R."/>
            <person name="Bonatelli M.L."/>
            <person name="Correr F.H."/>
            <person name="Franceschini L.M."/>
            <person name="Leite T.F."/>
            <person name="Margarido G.R.A."/>
            <person name="Almeida C.A."/>
            <person name="Ferrarezi J.A."/>
            <person name="Labate C.A."/>
        </authorList>
    </citation>
    <scope>NUCLEOTIDE SEQUENCE</scope>
    <source>
        <strain evidence="1">MF-1</strain>
    </source>
</reference>